<feature type="transmembrane region" description="Helical" evidence="7">
    <location>
        <begin position="375"/>
        <end position="399"/>
    </location>
</feature>
<comment type="subcellular location">
    <subcellularLocation>
        <location evidence="1">Cell membrane</location>
        <topology evidence="1">Multi-pass membrane protein</topology>
    </subcellularLocation>
</comment>
<name>A0A507C8C1_9FUNG</name>
<feature type="transmembrane region" description="Helical" evidence="7">
    <location>
        <begin position="88"/>
        <end position="113"/>
    </location>
</feature>
<organism evidence="9 10">
    <name type="scientific">Synchytrium endobioticum</name>
    <dbReference type="NCBI Taxonomy" id="286115"/>
    <lineage>
        <taxon>Eukaryota</taxon>
        <taxon>Fungi</taxon>
        <taxon>Fungi incertae sedis</taxon>
        <taxon>Chytridiomycota</taxon>
        <taxon>Chytridiomycota incertae sedis</taxon>
        <taxon>Chytridiomycetes</taxon>
        <taxon>Synchytriales</taxon>
        <taxon>Synchytriaceae</taxon>
        <taxon>Synchytrium</taxon>
    </lineage>
</organism>
<accession>A0A507C8C1</accession>
<evidence type="ECO:0000313" key="10">
    <source>
        <dbReference type="Proteomes" id="UP000317494"/>
    </source>
</evidence>
<protein>
    <recommendedName>
        <fullName evidence="8">VTT domain-containing protein</fullName>
    </recommendedName>
</protein>
<keyword evidence="10" id="KW-1185">Reference proteome</keyword>
<sequence length="773" mass="83776">MDDDDAGASAPPHAAYRAPRSAHRDIQRMLATQVEISAKPHRPAQRQWIVRIAIVTAAALVLLAVYLGSRQADIKGNPLLPLLKWIGLHKGIGSVVFVLLFGVLTCLLIPAFMLEGAAGILFRPWPLAAAVIVAGTQVGVVIAFLLGRSILRPWIHSKLANDVRFVAVDRGVSREGWKIPLLLRLQPIIPFGICSYILSMTAIELPTVLWATGLGSAPGAVLYAFLGSLAGDLTGADDIHVNPRTKYLTMLISGCVIAITVVFITLVARRSLREAFSEGADSLHRESTSVSQSLLSPTGDSSSRDVNGENSSLSRNDSSLVDIDDDDDGPLLGSPNRVSAAAGDIITTAIGVDGEDAGGDESTRRSARFTRRERAMLYGTFAAAAVTLAVGVPLILTFIPPESCVQSRSTTGESISAGPSKVSPVGPYNVAGVSHKDGDHDSAVKLFKLSGAAIDHCEKFARHDKDFCLLVAKRLDALASCQMSMSHDEDALESTEQALLKLPDDAFTNHALSLECLVCTERHISQSHTSKLGKSFSVLSLQDVETYRHIRDCIHPEAILGCFRESKVTYSSIRSLADYFGVLEIPSNCINALPILLKVASLRSSPSTPTDVVIVYAQIGFVYVTFGSTEQTGVALVTARKIWKVRLARIRHNTTKLLHNGNSLMPIIDVQLAVSRELQGFRLTYWDAGIKILLKACARISKGSNNADEMMETILVQASQWDLAETLSTLYPCLGRLYTIRGSPLEAQHIYRRGCRYPRRSGQFLLKVPFSLH</sequence>
<dbReference type="InterPro" id="IPR015414">
    <property type="entry name" value="TMEM64"/>
</dbReference>
<feature type="domain" description="VTT" evidence="8">
    <location>
        <begin position="109"/>
        <end position="228"/>
    </location>
</feature>
<keyword evidence="2" id="KW-1003">Cell membrane</keyword>
<feature type="transmembrane region" description="Helical" evidence="7">
    <location>
        <begin position="247"/>
        <end position="268"/>
    </location>
</feature>
<feature type="transmembrane region" description="Helical" evidence="7">
    <location>
        <begin position="48"/>
        <end position="67"/>
    </location>
</feature>
<dbReference type="STRING" id="286115.A0A507C8C1"/>
<reference evidence="9 10" key="1">
    <citation type="journal article" date="2019" name="Sci. Rep.">
        <title>Comparative genomics of chytrid fungi reveal insights into the obligate biotrophic and pathogenic lifestyle of Synchytrium endobioticum.</title>
        <authorList>
            <person name="van de Vossenberg B.T.L.H."/>
            <person name="Warris S."/>
            <person name="Nguyen H.D.T."/>
            <person name="van Gent-Pelzer M.P.E."/>
            <person name="Joly D.L."/>
            <person name="van de Geest H.C."/>
            <person name="Bonants P.J.M."/>
            <person name="Smith D.S."/>
            <person name="Levesque C.A."/>
            <person name="van der Lee T.A.J."/>
        </authorList>
    </citation>
    <scope>NUCLEOTIDE SEQUENCE [LARGE SCALE GENOMIC DNA]</scope>
    <source>
        <strain evidence="9 10">MB42</strain>
    </source>
</reference>
<dbReference type="VEuPathDB" id="FungiDB:SeMB42_g07352"/>
<evidence type="ECO:0000259" key="8">
    <source>
        <dbReference type="Pfam" id="PF09335"/>
    </source>
</evidence>
<evidence type="ECO:0000256" key="1">
    <source>
        <dbReference type="ARBA" id="ARBA00004651"/>
    </source>
</evidence>
<evidence type="ECO:0000313" key="9">
    <source>
        <dbReference type="EMBL" id="TPX34264.1"/>
    </source>
</evidence>
<evidence type="ECO:0000256" key="6">
    <source>
        <dbReference type="SAM" id="MobiDB-lite"/>
    </source>
</evidence>
<evidence type="ECO:0000256" key="4">
    <source>
        <dbReference type="ARBA" id="ARBA00022989"/>
    </source>
</evidence>
<dbReference type="AlphaFoldDB" id="A0A507C8C1"/>
<evidence type="ECO:0000256" key="3">
    <source>
        <dbReference type="ARBA" id="ARBA00022692"/>
    </source>
</evidence>
<feature type="transmembrane region" description="Helical" evidence="7">
    <location>
        <begin position="125"/>
        <end position="146"/>
    </location>
</feature>
<evidence type="ECO:0000256" key="5">
    <source>
        <dbReference type="ARBA" id="ARBA00023136"/>
    </source>
</evidence>
<feature type="region of interest" description="Disordered" evidence="6">
    <location>
        <begin position="1"/>
        <end position="22"/>
    </location>
</feature>
<dbReference type="EMBL" id="QEAN01000506">
    <property type="protein sequence ID" value="TPX34264.1"/>
    <property type="molecule type" value="Genomic_DNA"/>
</dbReference>
<dbReference type="Pfam" id="PF09335">
    <property type="entry name" value="VTT_dom"/>
    <property type="match status" value="1"/>
</dbReference>
<dbReference type="GO" id="GO:0005886">
    <property type="term" value="C:plasma membrane"/>
    <property type="evidence" value="ECO:0007669"/>
    <property type="project" value="UniProtKB-SubCell"/>
</dbReference>
<evidence type="ECO:0000256" key="2">
    <source>
        <dbReference type="ARBA" id="ARBA00022475"/>
    </source>
</evidence>
<dbReference type="PANTHER" id="PTHR12677:SF59">
    <property type="entry name" value="GOLGI APPARATUS MEMBRANE PROTEIN TVP38-RELATED"/>
    <property type="match status" value="1"/>
</dbReference>
<evidence type="ECO:0000256" key="7">
    <source>
        <dbReference type="SAM" id="Phobius"/>
    </source>
</evidence>
<gene>
    <name evidence="9" type="ORF">SeMB42_g07352</name>
</gene>
<comment type="caution">
    <text evidence="9">The sequence shown here is derived from an EMBL/GenBank/DDBJ whole genome shotgun (WGS) entry which is preliminary data.</text>
</comment>
<keyword evidence="4 7" id="KW-1133">Transmembrane helix</keyword>
<dbReference type="PANTHER" id="PTHR12677">
    <property type="entry name" value="GOLGI APPARATUS MEMBRANE PROTEIN TVP38-RELATED"/>
    <property type="match status" value="1"/>
</dbReference>
<feature type="region of interest" description="Disordered" evidence="6">
    <location>
        <begin position="287"/>
        <end position="336"/>
    </location>
</feature>
<dbReference type="InterPro" id="IPR032816">
    <property type="entry name" value="VTT_dom"/>
</dbReference>
<keyword evidence="5 7" id="KW-0472">Membrane</keyword>
<proteinExistence type="predicted"/>
<feature type="transmembrane region" description="Helical" evidence="7">
    <location>
        <begin position="208"/>
        <end position="227"/>
    </location>
</feature>
<keyword evidence="3 7" id="KW-0812">Transmembrane</keyword>
<feature type="compositionally biased region" description="Polar residues" evidence="6">
    <location>
        <begin position="288"/>
        <end position="301"/>
    </location>
</feature>
<dbReference type="Proteomes" id="UP000317494">
    <property type="component" value="Unassembled WGS sequence"/>
</dbReference>